<comment type="caution">
    <text evidence="4">The sequence shown here is derived from an EMBL/GenBank/DDBJ whole genome shotgun (WGS) entry which is preliminary data.</text>
</comment>
<evidence type="ECO:0000256" key="2">
    <source>
        <dbReference type="ARBA" id="ARBA00022729"/>
    </source>
</evidence>
<dbReference type="OrthoDB" id="9778320at2"/>
<dbReference type="PANTHER" id="PTHR34216">
    <property type="match status" value="1"/>
</dbReference>
<dbReference type="InterPro" id="IPR011330">
    <property type="entry name" value="Glyco_hydro/deAcase_b/a-brl"/>
</dbReference>
<dbReference type="STRING" id="766136.BHF68_06460"/>
<dbReference type="PROSITE" id="PS51677">
    <property type="entry name" value="NODB"/>
    <property type="match status" value="1"/>
</dbReference>
<evidence type="ECO:0000256" key="1">
    <source>
        <dbReference type="ARBA" id="ARBA00004613"/>
    </source>
</evidence>
<name>A0A1E5G1L2_9FIRM</name>
<dbReference type="InterPro" id="IPR002509">
    <property type="entry name" value="NODB_dom"/>
</dbReference>
<accession>A0A1E5G1L2</accession>
<keyword evidence="5" id="KW-1185">Reference proteome</keyword>
<dbReference type="PANTHER" id="PTHR34216:SF3">
    <property type="entry name" value="POLY-BETA-1,6-N-ACETYL-D-GLUCOSAMINE N-DEACETYLASE"/>
    <property type="match status" value="1"/>
</dbReference>
<dbReference type="GO" id="GO:0005975">
    <property type="term" value="P:carbohydrate metabolic process"/>
    <property type="evidence" value="ECO:0007669"/>
    <property type="project" value="InterPro"/>
</dbReference>
<dbReference type="Pfam" id="PF01522">
    <property type="entry name" value="Polysacc_deac_1"/>
    <property type="match status" value="1"/>
</dbReference>
<evidence type="ECO:0000313" key="4">
    <source>
        <dbReference type="EMBL" id="OEF96712.1"/>
    </source>
</evidence>
<dbReference type="RefSeq" id="WP_069643295.1">
    <property type="nucleotide sequence ID" value="NZ_MIJE01000030.1"/>
</dbReference>
<evidence type="ECO:0000259" key="3">
    <source>
        <dbReference type="PROSITE" id="PS51677"/>
    </source>
</evidence>
<reference evidence="4 5" key="1">
    <citation type="submission" date="2016-09" db="EMBL/GenBank/DDBJ databases">
        <title>Draft genome sequence for the type strain of Desulfuribacillus alkaliarsenatis AHT28, an obligately anaerobic, sulfidogenic bacterium isolated from Russian soda lake sediments.</title>
        <authorList>
            <person name="Abin C.A."/>
            <person name="Hollibaugh J.T."/>
        </authorList>
    </citation>
    <scope>NUCLEOTIDE SEQUENCE [LARGE SCALE GENOMIC DNA]</scope>
    <source>
        <strain evidence="4 5">AHT28</strain>
    </source>
</reference>
<dbReference type="GO" id="GO:0016810">
    <property type="term" value="F:hydrolase activity, acting on carbon-nitrogen (but not peptide) bonds"/>
    <property type="evidence" value="ECO:0007669"/>
    <property type="project" value="InterPro"/>
</dbReference>
<proteinExistence type="predicted"/>
<protein>
    <recommendedName>
        <fullName evidence="3">NodB homology domain-containing protein</fullName>
    </recommendedName>
</protein>
<dbReference type="GO" id="GO:0005576">
    <property type="term" value="C:extracellular region"/>
    <property type="evidence" value="ECO:0007669"/>
    <property type="project" value="UniProtKB-SubCell"/>
</dbReference>
<sequence>MGKRTTIALIIALLIIVTGYGIAVGESRNVKEDGTHVYRNVNNVVFIEANEIAELLDMQADYSGAFLAFRGQTSAEDIIYIDKQTFTYKGYKHMLLVPYKRIDSKIYIDETFLYILGLGLNKYTYNVIITNASIANNEETQAHVFLIKSINLPTTNIKHNSIPILMYHKIAEPSAGNPMRQLYVSTENFNEQMRTLKENGYNTVTMEEVYRHWEYGDPLPEKPIVLSFDDGYLTDLINANPILIRHEYRGNFYVNPGGVLNNSPGLMSIEQIQMLAGYGHLIGSHGYYHSDLSMLSAHLTDIELSWSKATLESWLGRMVEHFCYPYGRYQSYTLKALEDIGYKTALTTQYGFANSNQDYYQLARIRINYSDDLRTFKRKVGIR</sequence>
<dbReference type="CDD" id="cd10918">
    <property type="entry name" value="CE4_NodB_like_5s_6s"/>
    <property type="match status" value="1"/>
</dbReference>
<organism evidence="4 5">
    <name type="scientific">Desulfuribacillus alkaliarsenatis</name>
    <dbReference type="NCBI Taxonomy" id="766136"/>
    <lineage>
        <taxon>Bacteria</taxon>
        <taxon>Bacillati</taxon>
        <taxon>Bacillota</taxon>
        <taxon>Desulfuribacillia</taxon>
        <taxon>Desulfuribacillales</taxon>
        <taxon>Desulfuribacillaceae</taxon>
        <taxon>Desulfuribacillus</taxon>
    </lineage>
</organism>
<evidence type="ECO:0000313" key="5">
    <source>
        <dbReference type="Proteomes" id="UP000094296"/>
    </source>
</evidence>
<dbReference type="InterPro" id="IPR051398">
    <property type="entry name" value="Polysacch_Deacetylase"/>
</dbReference>
<dbReference type="AlphaFoldDB" id="A0A1E5G1L2"/>
<comment type="subcellular location">
    <subcellularLocation>
        <location evidence="1">Secreted</location>
    </subcellularLocation>
</comment>
<dbReference type="EMBL" id="MIJE01000030">
    <property type="protein sequence ID" value="OEF96712.1"/>
    <property type="molecule type" value="Genomic_DNA"/>
</dbReference>
<feature type="domain" description="NodB homology" evidence="3">
    <location>
        <begin position="222"/>
        <end position="383"/>
    </location>
</feature>
<dbReference type="Proteomes" id="UP000094296">
    <property type="component" value="Unassembled WGS sequence"/>
</dbReference>
<keyword evidence="2" id="KW-0732">Signal</keyword>
<dbReference type="SUPFAM" id="SSF88713">
    <property type="entry name" value="Glycoside hydrolase/deacetylase"/>
    <property type="match status" value="1"/>
</dbReference>
<dbReference type="Gene3D" id="3.20.20.370">
    <property type="entry name" value="Glycoside hydrolase/deacetylase"/>
    <property type="match status" value="1"/>
</dbReference>
<gene>
    <name evidence="4" type="ORF">BHF68_06460</name>
</gene>